<gene>
    <name evidence="2" type="primary">zig-8_22</name>
    <name evidence="2" type="ORF">FJT64_006053</name>
</gene>
<dbReference type="SMART" id="SM00408">
    <property type="entry name" value="IGc2"/>
    <property type="match status" value="2"/>
</dbReference>
<dbReference type="FunFam" id="2.60.40.10:FF:000533">
    <property type="entry name" value="Uncharacterized protein, isoform A"/>
    <property type="match status" value="1"/>
</dbReference>
<evidence type="ECO:0000313" key="2">
    <source>
        <dbReference type="EMBL" id="KAF0296494.1"/>
    </source>
</evidence>
<dbReference type="InterPro" id="IPR036179">
    <property type="entry name" value="Ig-like_dom_sf"/>
</dbReference>
<keyword evidence="3" id="KW-1185">Reference proteome</keyword>
<evidence type="ECO:0000259" key="1">
    <source>
        <dbReference type="PROSITE" id="PS50835"/>
    </source>
</evidence>
<dbReference type="Proteomes" id="UP000440578">
    <property type="component" value="Unassembled WGS sequence"/>
</dbReference>
<dbReference type="SMART" id="SM00406">
    <property type="entry name" value="IGv"/>
    <property type="match status" value="2"/>
</dbReference>
<dbReference type="InterPro" id="IPR013783">
    <property type="entry name" value="Ig-like_fold"/>
</dbReference>
<dbReference type="GO" id="GO:0050808">
    <property type="term" value="P:synapse organization"/>
    <property type="evidence" value="ECO:0007669"/>
    <property type="project" value="TreeGrafter"/>
</dbReference>
<dbReference type="Gene3D" id="2.60.40.10">
    <property type="entry name" value="Immunoglobulins"/>
    <property type="match status" value="2"/>
</dbReference>
<dbReference type="Pfam" id="PF07686">
    <property type="entry name" value="V-set"/>
    <property type="match status" value="1"/>
</dbReference>
<dbReference type="InterPro" id="IPR003599">
    <property type="entry name" value="Ig_sub"/>
</dbReference>
<dbReference type="PANTHER" id="PTHR23279:SF46">
    <property type="entry name" value="DEFECTIVE PROBOSCIS EXTENSION RESPONSE 10, ISOFORM A-RELATED"/>
    <property type="match status" value="1"/>
</dbReference>
<dbReference type="OrthoDB" id="6365338at2759"/>
<sequence length="247" mass="27368">MRQVFEPPFFDTTTPRNVTALQGKTAHLHCKVKRLNNKTVSWIRSRDLHILTTGTDTYANDARFQVARDAARNDWTLMIKFVQASDAGLYECQISTQTPISYPVYLSVIVPESRILGPPEMYVDVGSVLNLTCVVTNSPEPPKYIFWYHGDEVVSYDSGRGDISVETRQSGSQLSSQLVVRRARPSDSGLYSCSPSNAQSVSTRVHVLNGDTPAAMHTSGAVEKRTLVRRVLLWLLAAATFGHLLGP</sequence>
<dbReference type="PANTHER" id="PTHR23279">
    <property type="entry name" value="DEFECTIVE PROBOSCIS EXTENSION RESPONSE DPR -RELATED"/>
    <property type="match status" value="1"/>
</dbReference>
<dbReference type="GO" id="GO:0032589">
    <property type="term" value="C:neuron projection membrane"/>
    <property type="evidence" value="ECO:0007669"/>
    <property type="project" value="TreeGrafter"/>
</dbReference>
<dbReference type="InterPro" id="IPR037448">
    <property type="entry name" value="Zig-8"/>
</dbReference>
<dbReference type="SMART" id="SM00409">
    <property type="entry name" value="IG"/>
    <property type="match status" value="2"/>
</dbReference>
<dbReference type="AlphaFoldDB" id="A0A6A4VY31"/>
<feature type="domain" description="Ig-like" evidence="1">
    <location>
        <begin position="7"/>
        <end position="107"/>
    </location>
</feature>
<dbReference type="PROSITE" id="PS50835">
    <property type="entry name" value="IG_LIKE"/>
    <property type="match status" value="2"/>
</dbReference>
<dbReference type="CDD" id="cd00096">
    <property type="entry name" value="Ig"/>
    <property type="match status" value="1"/>
</dbReference>
<dbReference type="InterPro" id="IPR007110">
    <property type="entry name" value="Ig-like_dom"/>
</dbReference>
<reference evidence="2 3" key="1">
    <citation type="submission" date="2019-07" db="EMBL/GenBank/DDBJ databases">
        <title>Draft genome assembly of a fouling barnacle, Amphibalanus amphitrite (Darwin, 1854): The first reference genome for Thecostraca.</title>
        <authorList>
            <person name="Kim W."/>
        </authorList>
    </citation>
    <scope>NUCLEOTIDE SEQUENCE [LARGE SCALE GENOMIC DNA]</scope>
    <source>
        <strain evidence="2">SNU_AA5</strain>
        <tissue evidence="2">Soma without cirri and trophi</tissue>
    </source>
</reference>
<protein>
    <submittedName>
        <fullName evidence="2">Zwei Ig domain protein zig-8</fullName>
    </submittedName>
</protein>
<dbReference type="InterPro" id="IPR013106">
    <property type="entry name" value="Ig_V-set"/>
</dbReference>
<comment type="caution">
    <text evidence="2">The sequence shown here is derived from an EMBL/GenBank/DDBJ whole genome shotgun (WGS) entry which is preliminary data.</text>
</comment>
<feature type="domain" description="Ig-like" evidence="1">
    <location>
        <begin position="111"/>
        <end position="209"/>
    </location>
</feature>
<name>A0A6A4VY31_AMPAM</name>
<organism evidence="2 3">
    <name type="scientific">Amphibalanus amphitrite</name>
    <name type="common">Striped barnacle</name>
    <name type="synonym">Balanus amphitrite</name>
    <dbReference type="NCBI Taxonomy" id="1232801"/>
    <lineage>
        <taxon>Eukaryota</taxon>
        <taxon>Metazoa</taxon>
        <taxon>Ecdysozoa</taxon>
        <taxon>Arthropoda</taxon>
        <taxon>Crustacea</taxon>
        <taxon>Multicrustacea</taxon>
        <taxon>Cirripedia</taxon>
        <taxon>Thoracica</taxon>
        <taxon>Thoracicalcarea</taxon>
        <taxon>Balanomorpha</taxon>
        <taxon>Balanoidea</taxon>
        <taxon>Balanidae</taxon>
        <taxon>Amphibalaninae</taxon>
        <taxon>Amphibalanus</taxon>
    </lineage>
</organism>
<evidence type="ECO:0000313" key="3">
    <source>
        <dbReference type="Proteomes" id="UP000440578"/>
    </source>
</evidence>
<dbReference type="InterPro" id="IPR003598">
    <property type="entry name" value="Ig_sub2"/>
</dbReference>
<dbReference type="Pfam" id="PF13927">
    <property type="entry name" value="Ig_3"/>
    <property type="match status" value="1"/>
</dbReference>
<dbReference type="EMBL" id="VIIS01001555">
    <property type="protein sequence ID" value="KAF0296494.1"/>
    <property type="molecule type" value="Genomic_DNA"/>
</dbReference>
<accession>A0A6A4VY31</accession>
<dbReference type="FunFam" id="2.60.40.10:FF:000129">
    <property type="entry name" value="CLUMA_CG018772, isoform A"/>
    <property type="match status" value="1"/>
</dbReference>
<proteinExistence type="predicted"/>
<dbReference type="SUPFAM" id="SSF48726">
    <property type="entry name" value="Immunoglobulin"/>
    <property type="match status" value="2"/>
</dbReference>